<accession>A0A1H9TH63</accession>
<evidence type="ECO:0000256" key="4">
    <source>
        <dbReference type="ARBA" id="ARBA00022692"/>
    </source>
</evidence>
<organism evidence="10 11">
    <name type="scientific">Isobaculum melis</name>
    <dbReference type="NCBI Taxonomy" id="142588"/>
    <lineage>
        <taxon>Bacteria</taxon>
        <taxon>Bacillati</taxon>
        <taxon>Bacillota</taxon>
        <taxon>Bacilli</taxon>
        <taxon>Lactobacillales</taxon>
        <taxon>Carnobacteriaceae</taxon>
        <taxon>Isobaculum</taxon>
    </lineage>
</organism>
<keyword evidence="7 9" id="KW-0406">Ion transport</keyword>
<comment type="subunit">
    <text evidence="9">The system is composed of three essential subunits: KdpA, KdpB and KdpC.</text>
</comment>
<dbReference type="PIRSF" id="PIRSF001294">
    <property type="entry name" value="K_ATPaseA"/>
    <property type="match status" value="1"/>
</dbReference>
<feature type="transmembrane region" description="Helical" evidence="9">
    <location>
        <begin position="65"/>
        <end position="86"/>
    </location>
</feature>
<feature type="transmembrane region" description="Helical" evidence="9">
    <location>
        <begin position="287"/>
        <end position="310"/>
    </location>
</feature>
<dbReference type="AlphaFoldDB" id="A0A1H9TH63"/>
<dbReference type="GO" id="GO:0008556">
    <property type="term" value="F:P-type potassium transmembrane transporter activity"/>
    <property type="evidence" value="ECO:0007669"/>
    <property type="project" value="InterPro"/>
</dbReference>
<evidence type="ECO:0000256" key="3">
    <source>
        <dbReference type="ARBA" id="ARBA00022538"/>
    </source>
</evidence>
<evidence type="ECO:0000256" key="1">
    <source>
        <dbReference type="ARBA" id="ARBA00022448"/>
    </source>
</evidence>
<evidence type="ECO:0000256" key="6">
    <source>
        <dbReference type="ARBA" id="ARBA00022989"/>
    </source>
</evidence>
<comment type="similarity">
    <text evidence="9">Belongs to the KdpA family.</text>
</comment>
<keyword evidence="3 9" id="KW-0633">Potassium transport</keyword>
<comment type="subcellular location">
    <subcellularLocation>
        <location evidence="9">Cell membrane</location>
        <topology evidence="9">Multi-pass membrane protein</topology>
    </subcellularLocation>
</comment>
<dbReference type="OrthoDB" id="9763796at2"/>
<dbReference type="GO" id="GO:0030955">
    <property type="term" value="F:potassium ion binding"/>
    <property type="evidence" value="ECO:0007669"/>
    <property type="project" value="UniProtKB-UniRule"/>
</dbReference>
<name>A0A1H9TH63_9LACT</name>
<dbReference type="STRING" id="142588.SAMN04488559_11322"/>
<keyword evidence="2 9" id="KW-1003">Cell membrane</keyword>
<feature type="transmembrane region" description="Helical" evidence="9">
    <location>
        <begin position="176"/>
        <end position="198"/>
    </location>
</feature>
<dbReference type="Pfam" id="PF03814">
    <property type="entry name" value="KdpA"/>
    <property type="match status" value="1"/>
</dbReference>
<dbReference type="PANTHER" id="PTHR30607">
    <property type="entry name" value="POTASSIUM-TRANSPORTING ATPASE A CHAIN"/>
    <property type="match status" value="1"/>
</dbReference>
<feature type="transmembrane region" description="Helical" evidence="9">
    <location>
        <begin position="485"/>
        <end position="506"/>
    </location>
</feature>
<keyword evidence="8 9" id="KW-0472">Membrane</keyword>
<dbReference type="Proteomes" id="UP000198948">
    <property type="component" value="Unassembled WGS sequence"/>
</dbReference>
<keyword evidence="1 9" id="KW-0813">Transport</keyword>
<evidence type="ECO:0000313" key="10">
    <source>
        <dbReference type="EMBL" id="SER95953.1"/>
    </source>
</evidence>
<comment type="function">
    <text evidence="9">Part of the high-affinity ATP-driven potassium transport (or Kdp) system, which catalyzes the hydrolysis of ATP coupled with the electrogenic transport of potassium into the cytoplasm. This subunit binds the extracellular potassium ions and delivers the ions to the membrane domain of KdpB through an intramembrane tunnel.</text>
</comment>
<keyword evidence="5 9" id="KW-0630">Potassium</keyword>
<proteinExistence type="inferred from homology"/>
<keyword evidence="6 9" id="KW-1133">Transmembrane helix</keyword>
<feature type="transmembrane region" description="Helical" evidence="9">
    <location>
        <begin position="9"/>
        <end position="28"/>
    </location>
</feature>
<feature type="transmembrane region" description="Helical" evidence="9">
    <location>
        <begin position="133"/>
        <end position="155"/>
    </location>
</feature>
<evidence type="ECO:0000256" key="9">
    <source>
        <dbReference type="HAMAP-Rule" id="MF_00275"/>
    </source>
</evidence>
<evidence type="ECO:0000256" key="5">
    <source>
        <dbReference type="ARBA" id="ARBA00022958"/>
    </source>
</evidence>
<keyword evidence="11" id="KW-1185">Reference proteome</keyword>
<feature type="transmembrane region" description="Helical" evidence="9">
    <location>
        <begin position="527"/>
        <end position="548"/>
    </location>
</feature>
<evidence type="ECO:0000313" key="11">
    <source>
        <dbReference type="Proteomes" id="UP000198948"/>
    </source>
</evidence>
<feature type="transmembrane region" description="Helical" evidence="9">
    <location>
        <begin position="421"/>
        <end position="440"/>
    </location>
</feature>
<feature type="transmembrane region" description="Helical" evidence="9">
    <location>
        <begin position="257"/>
        <end position="278"/>
    </location>
</feature>
<dbReference type="PANTHER" id="PTHR30607:SF2">
    <property type="entry name" value="POTASSIUM-TRANSPORTING ATPASE POTASSIUM-BINDING SUBUNIT"/>
    <property type="match status" value="1"/>
</dbReference>
<evidence type="ECO:0000256" key="2">
    <source>
        <dbReference type="ARBA" id="ARBA00022475"/>
    </source>
</evidence>
<dbReference type="InterPro" id="IPR004623">
    <property type="entry name" value="KdpA"/>
</dbReference>
<feature type="transmembrane region" description="Helical" evidence="9">
    <location>
        <begin position="381"/>
        <end position="400"/>
    </location>
</feature>
<sequence>MSAILINQLLFLVVLIGLGIPLGFYTYQVMSGKHVWTSAFLAPLEKMIYRLLGKQAKVEMNAKKYTFSVLAFSFLSFIAVMFFMLLQGYFPGNPNGAEGTSLSLAFNTAISFVTNTNWQAYAGETTLSPLTQMLALTVQNFVSAGVGIAVLFALLRGFISKNSRNLGNFWQDLTRAVLYVLLPLSLVIALILVSQGVVQSFGGAVETYLLETGEKVLVPLGTAASQIAIKQLGTNGGGYFGANSAFPFENPTVFSNFVENIAILIIPVALIVSFGLFVKEMKQGRTILIVSFILLVLALIGVTMSEYYMAPHFTDVLANGNLEGKEVRFGIGWSSLWAVSTTAASNGSVNAMMDSFTPLGGMIPMFLMQLGEIVFGGAGSGLYGMIAFVLLTVFIAGLLVGRTPEYLGKKIEPFDMKMVCLVILTPPILTLVGSMIFTLHPDSAAWLGNSGAHGFSEMLYNFSSLANNNGSAFAGMETNTTFLNVLGGCIMLLVRFIPMTAILFLGENLGKKKMVAVSEGTLSTTNGTFTFMLLGVILLIGALSFLPVMGLGPIADFFIHS</sequence>
<keyword evidence="4 9" id="KW-0812">Transmembrane</keyword>
<evidence type="ECO:0000256" key="7">
    <source>
        <dbReference type="ARBA" id="ARBA00023065"/>
    </source>
</evidence>
<reference evidence="10 11" key="1">
    <citation type="submission" date="2016-10" db="EMBL/GenBank/DDBJ databases">
        <authorList>
            <person name="de Groot N.N."/>
        </authorList>
    </citation>
    <scope>NUCLEOTIDE SEQUENCE [LARGE SCALE GENOMIC DNA]</scope>
    <source>
        <strain evidence="10 11">DSM 13760</strain>
    </source>
</reference>
<dbReference type="GO" id="GO:0005886">
    <property type="term" value="C:plasma membrane"/>
    <property type="evidence" value="ECO:0007669"/>
    <property type="project" value="UniProtKB-SubCell"/>
</dbReference>
<dbReference type="RefSeq" id="WP_092652908.1">
    <property type="nucleotide sequence ID" value="NZ_FOHA01000013.1"/>
</dbReference>
<dbReference type="HAMAP" id="MF_00275">
    <property type="entry name" value="KdpA"/>
    <property type="match status" value="1"/>
</dbReference>
<evidence type="ECO:0000256" key="8">
    <source>
        <dbReference type="ARBA" id="ARBA00023136"/>
    </source>
</evidence>
<protein>
    <recommendedName>
        <fullName evidence="9">Potassium-transporting ATPase potassium-binding subunit</fullName>
    </recommendedName>
    <alternativeName>
        <fullName evidence="9">ATP phosphohydrolase [potassium-transporting] A chain</fullName>
    </alternativeName>
    <alternativeName>
        <fullName evidence="9">Potassium-binding and translocating subunit A</fullName>
    </alternativeName>
    <alternativeName>
        <fullName evidence="9">Potassium-translocating ATPase A chain</fullName>
    </alternativeName>
</protein>
<dbReference type="NCBIfam" id="TIGR00680">
    <property type="entry name" value="kdpA"/>
    <property type="match status" value="1"/>
</dbReference>
<gene>
    <name evidence="9" type="primary">kdpA</name>
    <name evidence="10" type="ORF">SAMN04488559_11322</name>
</gene>
<dbReference type="EMBL" id="FOHA01000013">
    <property type="protein sequence ID" value="SER95953.1"/>
    <property type="molecule type" value="Genomic_DNA"/>
</dbReference>